<organism evidence="2 3">
    <name type="scientific">Mikania micrantha</name>
    <name type="common">bitter vine</name>
    <dbReference type="NCBI Taxonomy" id="192012"/>
    <lineage>
        <taxon>Eukaryota</taxon>
        <taxon>Viridiplantae</taxon>
        <taxon>Streptophyta</taxon>
        <taxon>Embryophyta</taxon>
        <taxon>Tracheophyta</taxon>
        <taxon>Spermatophyta</taxon>
        <taxon>Magnoliopsida</taxon>
        <taxon>eudicotyledons</taxon>
        <taxon>Gunneridae</taxon>
        <taxon>Pentapetalae</taxon>
        <taxon>asterids</taxon>
        <taxon>campanulids</taxon>
        <taxon>Asterales</taxon>
        <taxon>Asteraceae</taxon>
        <taxon>Asteroideae</taxon>
        <taxon>Heliantheae alliance</taxon>
        <taxon>Eupatorieae</taxon>
        <taxon>Mikania</taxon>
    </lineage>
</organism>
<sequence>MREMMNVGENRVQNGVLDCPESKNEEKVLSIDQMGSSRYAMEELSFLRGNQQLETKNNSKLMAPKRGRPAKRATQNITNPEQNQIPPLNVESNPDPRVNPEANMVPPGNLETHTTPPVNPGANTVPPAGTSGSETNEAMIARIVREQLSACGVLTQHQPHITAGSGGDHDHAEHNATGGHVETHTTTGATTTKTTVPDPPQQGCTYKYFASCNPPTFTGKEGAAGLLRWIEEMETKLKIS</sequence>
<gene>
    <name evidence="2" type="ORF">E3N88_45199</name>
</gene>
<dbReference type="AlphaFoldDB" id="A0A5N6L9X7"/>
<reference evidence="2 3" key="1">
    <citation type="submission" date="2019-05" db="EMBL/GenBank/DDBJ databases">
        <title>Mikania micrantha, genome provides insights into the molecular mechanism of rapid growth.</title>
        <authorList>
            <person name="Liu B."/>
        </authorList>
    </citation>
    <scope>NUCLEOTIDE SEQUENCE [LARGE SCALE GENOMIC DNA]</scope>
    <source>
        <strain evidence="2">NLD-2019</strain>
        <tissue evidence="2">Leaf</tissue>
    </source>
</reference>
<feature type="compositionally biased region" description="Polar residues" evidence="1">
    <location>
        <begin position="73"/>
        <end position="92"/>
    </location>
</feature>
<keyword evidence="3" id="KW-1185">Reference proteome</keyword>
<evidence type="ECO:0008006" key="4">
    <source>
        <dbReference type="Google" id="ProtNLM"/>
    </source>
</evidence>
<evidence type="ECO:0000313" key="2">
    <source>
        <dbReference type="EMBL" id="KAC9826160.1"/>
    </source>
</evidence>
<protein>
    <recommendedName>
        <fullName evidence="4">Reverse transcriptase domain-containing protein</fullName>
    </recommendedName>
</protein>
<dbReference type="EMBL" id="SZYD01002197">
    <property type="protein sequence ID" value="KAC9826160.1"/>
    <property type="molecule type" value="Genomic_DNA"/>
</dbReference>
<proteinExistence type="predicted"/>
<name>A0A5N6L9X7_9ASTR</name>
<feature type="region of interest" description="Disordered" evidence="1">
    <location>
        <begin position="114"/>
        <end position="133"/>
    </location>
</feature>
<dbReference type="Proteomes" id="UP000326396">
    <property type="component" value="Unassembled WGS sequence"/>
</dbReference>
<feature type="region of interest" description="Disordered" evidence="1">
    <location>
        <begin position="163"/>
        <end position="198"/>
    </location>
</feature>
<feature type="region of interest" description="Disordered" evidence="1">
    <location>
        <begin position="62"/>
        <end position="97"/>
    </location>
</feature>
<evidence type="ECO:0000256" key="1">
    <source>
        <dbReference type="SAM" id="MobiDB-lite"/>
    </source>
</evidence>
<feature type="compositionally biased region" description="Low complexity" evidence="1">
    <location>
        <begin position="176"/>
        <end position="196"/>
    </location>
</feature>
<accession>A0A5N6L9X7</accession>
<comment type="caution">
    <text evidence="2">The sequence shown here is derived from an EMBL/GenBank/DDBJ whole genome shotgun (WGS) entry which is preliminary data.</text>
</comment>
<evidence type="ECO:0000313" key="3">
    <source>
        <dbReference type="Proteomes" id="UP000326396"/>
    </source>
</evidence>